<dbReference type="AlphaFoldDB" id="A0A5C5QPF5"/>
<reference evidence="1 3" key="1">
    <citation type="submission" date="2016-10" db="EMBL/GenBank/DDBJ databases">
        <authorList>
            <person name="Varghese N."/>
            <person name="Submissions S."/>
        </authorList>
    </citation>
    <scope>NUCLEOTIDE SEQUENCE [LARGE SCALE GENOMIC DNA]</scope>
    <source>
        <strain evidence="1 3">DSM 17835</strain>
    </source>
</reference>
<dbReference type="EMBL" id="VFET01000002">
    <property type="protein sequence ID" value="TWS07036.1"/>
    <property type="molecule type" value="Genomic_DNA"/>
</dbReference>
<evidence type="ECO:0000313" key="3">
    <source>
        <dbReference type="Proteomes" id="UP000182858"/>
    </source>
</evidence>
<protein>
    <submittedName>
        <fullName evidence="2">Uncharacterized protein</fullName>
    </submittedName>
</protein>
<dbReference type="Proteomes" id="UP000182858">
    <property type="component" value="Chromosome I"/>
</dbReference>
<dbReference type="Proteomes" id="UP000317951">
    <property type="component" value="Unassembled WGS sequence"/>
</dbReference>
<name>A0A5C5QPF5_9PSED</name>
<evidence type="ECO:0000313" key="2">
    <source>
        <dbReference type="EMBL" id="TWS07036.1"/>
    </source>
</evidence>
<reference evidence="2 4" key="2">
    <citation type="submission" date="2019-06" db="EMBL/GenBank/DDBJ databases">
        <title>Pseudomonas bimorpha sp. nov. isolated from bovine raw milk and skim milk concentrate.</title>
        <authorList>
            <person name="Hofmann K."/>
            <person name="Huptas C."/>
            <person name="Doll E."/>
            <person name="Scherer S."/>
            <person name="Wenning M."/>
        </authorList>
    </citation>
    <scope>NUCLEOTIDE SEQUENCE [LARGE SCALE GENOMIC DNA]</scope>
    <source>
        <strain evidence="2 4">DSM 17835</strain>
    </source>
</reference>
<evidence type="ECO:0000313" key="4">
    <source>
        <dbReference type="Proteomes" id="UP000317951"/>
    </source>
</evidence>
<gene>
    <name evidence="2" type="ORF">FIV36_03715</name>
    <name evidence="1" type="ORF">SAMN05216591_4286</name>
</gene>
<sequence>MNALKHLLIDPEHFGDASTEKLKTIGSAAHDMSGAISHGIAAIGVMLASAAMNEDAGLNTDSVADLGWLLQTLGKLTSNMSSIEAAASSHIELRSTQKEA</sequence>
<evidence type="ECO:0000313" key="1">
    <source>
        <dbReference type="EMBL" id="SDF89436.1"/>
    </source>
</evidence>
<accession>A0A5C5QPF5</accession>
<dbReference type="OrthoDB" id="6895866at2"/>
<keyword evidence="3" id="KW-1185">Reference proteome</keyword>
<organism evidence="2 4">
    <name type="scientific">Pseudomonas extremaustralis</name>
    <dbReference type="NCBI Taxonomy" id="359110"/>
    <lineage>
        <taxon>Bacteria</taxon>
        <taxon>Pseudomonadati</taxon>
        <taxon>Pseudomonadota</taxon>
        <taxon>Gammaproteobacteria</taxon>
        <taxon>Pseudomonadales</taxon>
        <taxon>Pseudomonadaceae</taxon>
        <taxon>Pseudomonas</taxon>
    </lineage>
</organism>
<proteinExistence type="predicted"/>
<dbReference type="RefSeq" id="WP_010563116.1">
    <property type="nucleotide sequence ID" value="NZ_LT629689.1"/>
</dbReference>
<dbReference type="GeneID" id="78555658"/>
<dbReference type="EMBL" id="LT629689">
    <property type="protein sequence ID" value="SDF89436.1"/>
    <property type="molecule type" value="Genomic_DNA"/>
</dbReference>